<evidence type="ECO:0000313" key="6">
    <source>
        <dbReference type="EMBL" id="MPL86048.1"/>
    </source>
</evidence>
<keyword evidence="3 5" id="KW-1133">Transmembrane helix</keyword>
<reference evidence="6" key="1">
    <citation type="submission" date="2019-08" db="EMBL/GenBank/DDBJ databases">
        <authorList>
            <person name="Kucharzyk K."/>
            <person name="Murdoch R.W."/>
            <person name="Higgins S."/>
            <person name="Loffler F."/>
        </authorList>
    </citation>
    <scope>NUCLEOTIDE SEQUENCE</scope>
</reference>
<gene>
    <name evidence="6" type="primary">tatC_8</name>
    <name evidence="6" type="ORF">SDC9_32024</name>
</gene>
<dbReference type="InterPro" id="IPR002033">
    <property type="entry name" value="TatC"/>
</dbReference>
<proteinExistence type="inferred from homology"/>
<comment type="caution">
    <text evidence="6">The sequence shown here is derived from an EMBL/GenBank/DDBJ whole genome shotgun (WGS) entry which is preliminary data.</text>
</comment>
<protein>
    <submittedName>
        <fullName evidence="6">Sec-independent protein translocase protein TatC</fullName>
    </submittedName>
</protein>
<dbReference type="GO" id="GO:0033281">
    <property type="term" value="C:TAT protein transport complex"/>
    <property type="evidence" value="ECO:0007669"/>
    <property type="project" value="TreeGrafter"/>
</dbReference>
<dbReference type="HAMAP" id="MF_00902">
    <property type="entry name" value="TatC"/>
    <property type="match status" value="1"/>
</dbReference>
<dbReference type="EMBL" id="VSSQ01000215">
    <property type="protein sequence ID" value="MPL86048.1"/>
    <property type="molecule type" value="Genomic_DNA"/>
</dbReference>
<dbReference type="GO" id="GO:0009977">
    <property type="term" value="F:proton motive force dependent protein transmembrane transporter activity"/>
    <property type="evidence" value="ECO:0007669"/>
    <property type="project" value="TreeGrafter"/>
</dbReference>
<dbReference type="AlphaFoldDB" id="A0A644V3X7"/>
<organism evidence="6">
    <name type="scientific">bioreactor metagenome</name>
    <dbReference type="NCBI Taxonomy" id="1076179"/>
    <lineage>
        <taxon>unclassified sequences</taxon>
        <taxon>metagenomes</taxon>
        <taxon>ecological metagenomes</taxon>
    </lineage>
</organism>
<sequence>MVVSESLLENNEDAFNKVEVYQSPLSEHIRELRVRFLWCILMVAVNFFVIVTFFTDPLMQALAKPIKECGIQFIYLGLSEALTAQLKVAFIAAVIFSMPVIFWHAWNFIKPAFYENERKSVFLFTISSVILFLIGVSFGYGIVFLSAITFFVYVGENLATPMLSISQYVDFLFSFVLSFGLVFEMPVIIYVLCRLGIVTVAQLTAIRKYVVLGIFIVAALLTPPDVLSQVLMALPMLLLYEIGIWVVKTSCK</sequence>
<evidence type="ECO:0000256" key="5">
    <source>
        <dbReference type="SAM" id="Phobius"/>
    </source>
</evidence>
<feature type="transmembrane region" description="Helical" evidence="5">
    <location>
        <begin position="121"/>
        <end position="151"/>
    </location>
</feature>
<keyword evidence="2 5" id="KW-0812">Transmembrane</keyword>
<dbReference type="NCBIfam" id="TIGR00945">
    <property type="entry name" value="tatC"/>
    <property type="match status" value="1"/>
</dbReference>
<evidence type="ECO:0000256" key="2">
    <source>
        <dbReference type="ARBA" id="ARBA00022692"/>
    </source>
</evidence>
<evidence type="ECO:0000256" key="3">
    <source>
        <dbReference type="ARBA" id="ARBA00022989"/>
    </source>
</evidence>
<dbReference type="GO" id="GO:0043953">
    <property type="term" value="P:protein transport by the Tat complex"/>
    <property type="evidence" value="ECO:0007669"/>
    <property type="project" value="TreeGrafter"/>
</dbReference>
<dbReference type="Pfam" id="PF00902">
    <property type="entry name" value="TatC"/>
    <property type="match status" value="1"/>
</dbReference>
<dbReference type="PANTHER" id="PTHR30371">
    <property type="entry name" value="SEC-INDEPENDENT PROTEIN TRANSLOCASE PROTEIN TATC"/>
    <property type="match status" value="1"/>
</dbReference>
<comment type="subcellular location">
    <subcellularLocation>
        <location evidence="1">Membrane</location>
        <topology evidence="1">Multi-pass membrane protein</topology>
    </subcellularLocation>
</comment>
<name>A0A644V3X7_9ZZZZ</name>
<dbReference type="PANTHER" id="PTHR30371:SF0">
    <property type="entry name" value="SEC-INDEPENDENT PROTEIN TRANSLOCASE PROTEIN TATC, CHLOROPLASTIC-RELATED"/>
    <property type="match status" value="1"/>
</dbReference>
<dbReference type="GO" id="GO:0065002">
    <property type="term" value="P:intracellular protein transmembrane transport"/>
    <property type="evidence" value="ECO:0007669"/>
    <property type="project" value="TreeGrafter"/>
</dbReference>
<feature type="transmembrane region" description="Helical" evidence="5">
    <location>
        <begin position="88"/>
        <end position="109"/>
    </location>
</feature>
<accession>A0A644V3X7</accession>
<feature type="transmembrane region" description="Helical" evidence="5">
    <location>
        <begin position="227"/>
        <end position="247"/>
    </location>
</feature>
<keyword evidence="4 5" id="KW-0472">Membrane</keyword>
<evidence type="ECO:0000256" key="1">
    <source>
        <dbReference type="ARBA" id="ARBA00004141"/>
    </source>
</evidence>
<dbReference type="PRINTS" id="PR01840">
    <property type="entry name" value="TATCFAMILY"/>
</dbReference>
<feature type="transmembrane region" description="Helical" evidence="5">
    <location>
        <begin position="171"/>
        <end position="193"/>
    </location>
</feature>
<evidence type="ECO:0000256" key="4">
    <source>
        <dbReference type="ARBA" id="ARBA00023136"/>
    </source>
</evidence>
<feature type="transmembrane region" description="Helical" evidence="5">
    <location>
        <begin position="205"/>
        <end position="221"/>
    </location>
</feature>
<feature type="transmembrane region" description="Helical" evidence="5">
    <location>
        <begin position="36"/>
        <end position="55"/>
    </location>
</feature>